<reference evidence="3 4" key="1">
    <citation type="journal article" date="2016" name="Mol. Biol. Evol.">
        <title>Comparative Genomics of Early-Diverging Mushroom-Forming Fungi Provides Insights into the Origins of Lignocellulose Decay Capabilities.</title>
        <authorList>
            <person name="Nagy L.G."/>
            <person name="Riley R."/>
            <person name="Tritt A."/>
            <person name="Adam C."/>
            <person name="Daum C."/>
            <person name="Floudas D."/>
            <person name="Sun H."/>
            <person name="Yadav J.S."/>
            <person name="Pangilinan J."/>
            <person name="Larsson K.H."/>
            <person name="Matsuura K."/>
            <person name="Barry K."/>
            <person name="Labutti K."/>
            <person name="Kuo R."/>
            <person name="Ohm R.A."/>
            <person name="Bhattacharya S.S."/>
            <person name="Shirouzu T."/>
            <person name="Yoshinaga Y."/>
            <person name="Martin F.M."/>
            <person name="Grigoriev I.V."/>
            <person name="Hibbett D.S."/>
        </authorList>
    </citation>
    <scope>NUCLEOTIDE SEQUENCE [LARGE SCALE GENOMIC DNA]</scope>
    <source>
        <strain evidence="3 4">L-15889</strain>
    </source>
</reference>
<proteinExistence type="predicted"/>
<name>A0A165Q1L1_9APHY</name>
<gene>
    <name evidence="3" type="ORF">DAEQUDRAFT_757292</name>
</gene>
<feature type="transmembrane region" description="Helical" evidence="2">
    <location>
        <begin position="33"/>
        <end position="58"/>
    </location>
</feature>
<keyword evidence="2" id="KW-0812">Transmembrane</keyword>
<sequence>MAPALSANPTATTSDATATSQVSQPAFSQVPPLAAIVLTILLVVMVSVVCGVAVYRLVQECLTLRAYRAKKERAIRPFVLRSGSSEIKPVPGSQGPKPLLLPTMPTVRSSRSKASLASKFLGRWGATHVHQIKDVECAPSPTLVGSCEEDKLKGHLDSEWIPRQLYWVTIPRDIPPLAPIIPVAITSSKSLALTIAEDLPALKLEQIPEDELSVDIVEGSPSVSGSAFGSLLAADVDSPADAASIPTIVVHNCSRPASAALDVLDADDLLCVPPPLWCTYLDEETEETEADVYEET</sequence>
<evidence type="ECO:0000313" key="3">
    <source>
        <dbReference type="EMBL" id="KZT68897.1"/>
    </source>
</evidence>
<keyword evidence="2" id="KW-1133">Transmembrane helix</keyword>
<feature type="region of interest" description="Disordered" evidence="1">
    <location>
        <begin position="1"/>
        <end position="21"/>
    </location>
</feature>
<organism evidence="3 4">
    <name type="scientific">Daedalea quercina L-15889</name>
    <dbReference type="NCBI Taxonomy" id="1314783"/>
    <lineage>
        <taxon>Eukaryota</taxon>
        <taxon>Fungi</taxon>
        <taxon>Dikarya</taxon>
        <taxon>Basidiomycota</taxon>
        <taxon>Agaricomycotina</taxon>
        <taxon>Agaricomycetes</taxon>
        <taxon>Polyporales</taxon>
        <taxon>Fomitopsis</taxon>
    </lineage>
</organism>
<dbReference type="AlphaFoldDB" id="A0A165Q1L1"/>
<evidence type="ECO:0000256" key="2">
    <source>
        <dbReference type="SAM" id="Phobius"/>
    </source>
</evidence>
<dbReference type="OrthoDB" id="2804057at2759"/>
<evidence type="ECO:0000313" key="4">
    <source>
        <dbReference type="Proteomes" id="UP000076727"/>
    </source>
</evidence>
<dbReference type="EMBL" id="KV429062">
    <property type="protein sequence ID" value="KZT68897.1"/>
    <property type="molecule type" value="Genomic_DNA"/>
</dbReference>
<protein>
    <submittedName>
        <fullName evidence="3">Uncharacterized protein</fullName>
    </submittedName>
</protein>
<evidence type="ECO:0000256" key="1">
    <source>
        <dbReference type="SAM" id="MobiDB-lite"/>
    </source>
</evidence>
<keyword evidence="2" id="KW-0472">Membrane</keyword>
<keyword evidence="4" id="KW-1185">Reference proteome</keyword>
<accession>A0A165Q1L1</accession>
<dbReference type="Proteomes" id="UP000076727">
    <property type="component" value="Unassembled WGS sequence"/>
</dbReference>